<evidence type="ECO:0000256" key="1">
    <source>
        <dbReference type="ARBA" id="ARBA00004477"/>
    </source>
</evidence>
<feature type="domain" description="TECR-like N-terminal" evidence="30">
    <location>
        <begin position="5"/>
        <end position="77"/>
    </location>
</feature>
<feature type="domain" description="3-oxo-5-alpha-steroid 4-dehydrogenase C-terminal" evidence="29">
    <location>
        <begin position="139"/>
        <end position="171"/>
    </location>
</feature>
<dbReference type="PROSITE" id="PS50244">
    <property type="entry name" value="S5A_REDUCTASE"/>
    <property type="match status" value="1"/>
</dbReference>
<organism evidence="31 32">
    <name type="scientific">Sinocyclocheilus grahami</name>
    <name type="common">Dianchi golden-line fish</name>
    <name type="synonym">Barbus grahami</name>
    <dbReference type="NCBI Taxonomy" id="75366"/>
    <lineage>
        <taxon>Eukaryota</taxon>
        <taxon>Metazoa</taxon>
        <taxon>Chordata</taxon>
        <taxon>Craniata</taxon>
        <taxon>Vertebrata</taxon>
        <taxon>Euteleostomi</taxon>
        <taxon>Actinopterygii</taxon>
        <taxon>Neopterygii</taxon>
        <taxon>Teleostei</taxon>
        <taxon>Ostariophysi</taxon>
        <taxon>Cypriniformes</taxon>
        <taxon>Cyprinidae</taxon>
        <taxon>Cyprininae</taxon>
        <taxon>Sinocyclocheilus</taxon>
    </lineage>
</organism>
<dbReference type="InterPro" id="IPR049127">
    <property type="entry name" value="TECR-like_N"/>
</dbReference>
<keyword evidence="18" id="KW-0275">Fatty acid biosynthesis</keyword>
<evidence type="ECO:0000256" key="16">
    <source>
        <dbReference type="ARBA" id="ARBA00023098"/>
    </source>
</evidence>
<evidence type="ECO:0000256" key="17">
    <source>
        <dbReference type="ARBA" id="ARBA00023136"/>
    </source>
</evidence>
<protein>
    <recommendedName>
        <fullName evidence="26">Very-long-chain enoyl-CoA reductase</fullName>
        <ecNumber evidence="6">1.3.1.93</ecNumber>
    </recommendedName>
    <alternativeName>
        <fullName evidence="28">Synaptic glycoprotein SC2</fullName>
    </alternativeName>
    <alternativeName>
        <fullName evidence="27">Trans-2,3-enoyl-CoA reductase</fullName>
    </alternativeName>
</protein>
<keyword evidence="13" id="KW-1133">Transmembrane helix</keyword>
<dbReference type="Ensembl" id="ENSSGRT00000024231.1">
    <property type="protein sequence ID" value="ENSSGRP00000022463.1"/>
    <property type="gene ID" value="ENSSGRG00000013359.1"/>
</dbReference>
<dbReference type="Proteomes" id="UP000472262">
    <property type="component" value="Unassembled WGS sequence"/>
</dbReference>
<dbReference type="InterPro" id="IPR029071">
    <property type="entry name" value="Ubiquitin-like_domsf"/>
</dbReference>
<keyword evidence="10" id="KW-0256">Endoplasmic reticulum</keyword>
<comment type="subcellular location">
    <subcellularLocation>
        <location evidence="1">Endoplasmic reticulum membrane</location>
        <topology evidence="1">Multi-pass membrane protein</topology>
    </subcellularLocation>
</comment>
<name>A0A672LD99_SINGR</name>
<proteinExistence type="inferred from homology"/>
<comment type="pathway">
    <text evidence="4">Lipid metabolism; fatty acid biosynthesis.</text>
</comment>
<keyword evidence="17" id="KW-0472">Membrane</keyword>
<keyword evidence="15" id="KW-0560">Oxidoreductase</keyword>
<keyword evidence="11" id="KW-0276">Fatty acid metabolism</keyword>
<evidence type="ECO:0000256" key="14">
    <source>
        <dbReference type="ARBA" id="ARBA00022990"/>
    </source>
</evidence>
<evidence type="ECO:0000256" key="8">
    <source>
        <dbReference type="ARBA" id="ARBA00022553"/>
    </source>
</evidence>
<dbReference type="PANTHER" id="PTHR10556">
    <property type="entry name" value="3-OXO-5-ALPHA-STEROID 4-DEHYDROGENASE"/>
    <property type="match status" value="1"/>
</dbReference>
<comment type="function">
    <text evidence="25">Involved in both the production of very long-chain fatty acids for sphingolipid synthesis and the degradation of the sphingosine moiety in sphingolipids through the sphingosine 1-phosphate metabolic pathway. Catalyzes the last of the four reactions of the long-chain fatty acids elongation cycle. This endoplasmic reticulum-bound enzymatic process, allows the addition of 2 carbons to the chain of long- and very long-chain fatty acids/VLCFAs per cycle. This enzyme reduces the trans-2,3-enoyl-CoA fatty acid intermediate to an acyl-CoA that can be further elongated by entering a new cycle of elongation. Thereby, it participates in the production of VLCFAs of different chain lengths that are involved in multiple biological processes as precursors of membrane lipids and lipid mediators. Catalyzes the saturation step of the sphingosine 1-phosphate metabolic pathway, the conversion of trans-2-hexadecenoyl-CoA to palmitoyl-CoA.</text>
</comment>
<dbReference type="Pfam" id="PF02544">
    <property type="entry name" value="Steroid_dh"/>
    <property type="match status" value="1"/>
</dbReference>
<evidence type="ECO:0000256" key="10">
    <source>
        <dbReference type="ARBA" id="ARBA00022824"/>
    </source>
</evidence>
<dbReference type="SUPFAM" id="SSF54236">
    <property type="entry name" value="Ubiquitin-like"/>
    <property type="match status" value="1"/>
</dbReference>
<comment type="catalytic activity">
    <reaction evidence="23">
        <text>(2E,8Z,11Z,14Z)-eicosatetraenoyl-CoA + NADPH + H(+) = (8Z,11Z,14Z)-eicosatrienoyl-CoA + NADP(+)</text>
        <dbReference type="Rhea" id="RHEA:39319"/>
        <dbReference type="ChEBI" id="CHEBI:15378"/>
        <dbReference type="ChEBI" id="CHEBI:57783"/>
        <dbReference type="ChEBI" id="CHEBI:58349"/>
        <dbReference type="ChEBI" id="CHEBI:74264"/>
        <dbReference type="ChEBI" id="CHEBI:76412"/>
    </reaction>
    <physiologicalReaction direction="left-to-right" evidence="23">
        <dbReference type="Rhea" id="RHEA:39320"/>
    </physiologicalReaction>
</comment>
<evidence type="ECO:0000256" key="19">
    <source>
        <dbReference type="ARBA" id="ARBA00050319"/>
    </source>
</evidence>
<keyword evidence="14" id="KW-0007">Acetylation</keyword>
<comment type="catalytic activity">
    <reaction evidence="19">
        <text>(2E)-hexadecenoyl-CoA + NADPH + H(+) = hexadecanoyl-CoA + NADP(+)</text>
        <dbReference type="Rhea" id="RHEA:36143"/>
        <dbReference type="ChEBI" id="CHEBI:15378"/>
        <dbReference type="ChEBI" id="CHEBI:57379"/>
        <dbReference type="ChEBI" id="CHEBI:57783"/>
        <dbReference type="ChEBI" id="CHEBI:58349"/>
        <dbReference type="ChEBI" id="CHEBI:61526"/>
    </reaction>
    <physiologicalReaction direction="left-to-right" evidence="19">
        <dbReference type="Rhea" id="RHEA:36144"/>
    </physiologicalReaction>
</comment>
<evidence type="ECO:0000256" key="25">
    <source>
        <dbReference type="ARBA" id="ARBA00057553"/>
    </source>
</evidence>
<evidence type="ECO:0000256" key="20">
    <source>
        <dbReference type="ARBA" id="ARBA00050400"/>
    </source>
</evidence>
<comment type="catalytic activity">
    <reaction evidence="24">
        <text>(2E,7Z,10Z,13Z,16Z,19Z)-docosahexaenoyl-CoA + NADPH + H(+) = (7Z,10Z,13Z,16Z,19Z)-docosapentaenoyl-CoA + NADP(+)</text>
        <dbReference type="Rhea" id="RHEA:39467"/>
        <dbReference type="ChEBI" id="CHEBI:15378"/>
        <dbReference type="ChEBI" id="CHEBI:57783"/>
        <dbReference type="ChEBI" id="CHEBI:58349"/>
        <dbReference type="ChEBI" id="CHEBI:73870"/>
        <dbReference type="ChEBI" id="CHEBI:76461"/>
    </reaction>
    <physiologicalReaction direction="left-to-right" evidence="24">
        <dbReference type="Rhea" id="RHEA:39468"/>
    </physiologicalReaction>
</comment>
<keyword evidence="12" id="KW-0521">NADP</keyword>
<dbReference type="Pfam" id="PF21696">
    <property type="entry name" value="TECR_N"/>
    <property type="match status" value="1"/>
</dbReference>
<evidence type="ECO:0000256" key="13">
    <source>
        <dbReference type="ARBA" id="ARBA00022989"/>
    </source>
</evidence>
<keyword evidence="32" id="KW-1185">Reference proteome</keyword>
<comment type="catalytic activity">
    <reaction evidence="22">
        <text>a very-long-chain 2,3-saturated fatty acyl-CoA + NADP(+) = a very-long-chain (2E)-enoyl-CoA + NADPH + H(+)</text>
        <dbReference type="Rhea" id="RHEA:14473"/>
        <dbReference type="ChEBI" id="CHEBI:15378"/>
        <dbReference type="ChEBI" id="CHEBI:57783"/>
        <dbReference type="ChEBI" id="CHEBI:58349"/>
        <dbReference type="ChEBI" id="CHEBI:83724"/>
        <dbReference type="ChEBI" id="CHEBI:83728"/>
        <dbReference type="EC" id="1.3.1.93"/>
    </reaction>
    <physiologicalReaction direction="right-to-left" evidence="22">
        <dbReference type="Rhea" id="RHEA:14475"/>
    </physiologicalReaction>
</comment>
<dbReference type="InParanoid" id="A0A672LD99"/>
<keyword evidence="7" id="KW-0444">Lipid biosynthesis</keyword>
<evidence type="ECO:0000313" key="31">
    <source>
        <dbReference type="Ensembl" id="ENSSGRP00000022463.1"/>
    </source>
</evidence>
<dbReference type="EC" id="1.3.1.93" evidence="6"/>
<evidence type="ECO:0000256" key="18">
    <source>
        <dbReference type="ARBA" id="ARBA00023160"/>
    </source>
</evidence>
<evidence type="ECO:0000256" key="4">
    <source>
        <dbReference type="ARBA" id="ARBA00005194"/>
    </source>
</evidence>
<keyword evidence="16" id="KW-0443">Lipid metabolism</keyword>
<evidence type="ECO:0000256" key="9">
    <source>
        <dbReference type="ARBA" id="ARBA00022692"/>
    </source>
</evidence>
<reference evidence="31" key="1">
    <citation type="submission" date="2025-08" db="UniProtKB">
        <authorList>
            <consortium name="Ensembl"/>
        </authorList>
    </citation>
    <scope>IDENTIFICATION</scope>
</reference>
<comment type="pathway">
    <text evidence="2">Lipid metabolism; sphingolipid metabolism.</text>
</comment>
<evidence type="ECO:0000259" key="30">
    <source>
        <dbReference type="Pfam" id="PF21696"/>
    </source>
</evidence>
<evidence type="ECO:0000256" key="23">
    <source>
        <dbReference type="ARBA" id="ARBA00051464"/>
    </source>
</evidence>
<evidence type="ECO:0000259" key="29">
    <source>
        <dbReference type="Pfam" id="PF02544"/>
    </source>
</evidence>
<comment type="pathway">
    <text evidence="3">Sphingolipid metabolism.</text>
</comment>
<dbReference type="GO" id="GO:0102758">
    <property type="term" value="F:very-long-chain enoyl-CoA reductase activity"/>
    <property type="evidence" value="ECO:0007669"/>
    <property type="project" value="UniProtKB-EC"/>
</dbReference>
<evidence type="ECO:0000256" key="22">
    <source>
        <dbReference type="ARBA" id="ARBA00050808"/>
    </source>
</evidence>
<keyword evidence="8" id="KW-0597">Phosphoprotein</keyword>
<evidence type="ECO:0000256" key="6">
    <source>
        <dbReference type="ARBA" id="ARBA00012530"/>
    </source>
</evidence>
<evidence type="ECO:0000256" key="5">
    <source>
        <dbReference type="ARBA" id="ARBA00007742"/>
    </source>
</evidence>
<evidence type="ECO:0000313" key="32">
    <source>
        <dbReference type="Proteomes" id="UP000472262"/>
    </source>
</evidence>
<accession>A0A672LD99</accession>
<comment type="catalytic activity">
    <reaction evidence="21">
        <text>octadecanoyl-CoA + NADP(+) = (2E)-octadecenoyl-CoA + NADPH + H(+)</text>
        <dbReference type="Rhea" id="RHEA:35351"/>
        <dbReference type="ChEBI" id="CHEBI:15378"/>
        <dbReference type="ChEBI" id="CHEBI:57394"/>
        <dbReference type="ChEBI" id="CHEBI:57783"/>
        <dbReference type="ChEBI" id="CHEBI:58349"/>
        <dbReference type="ChEBI" id="CHEBI:71412"/>
    </reaction>
    <physiologicalReaction direction="right-to-left" evidence="21">
        <dbReference type="Rhea" id="RHEA:35353"/>
    </physiologicalReaction>
</comment>
<dbReference type="FunFam" id="3.10.20.90:FF:000083">
    <property type="entry name" value="Trans-2,3-enoyl-CoA reductase b"/>
    <property type="match status" value="1"/>
</dbReference>
<evidence type="ECO:0000256" key="7">
    <source>
        <dbReference type="ARBA" id="ARBA00022516"/>
    </source>
</evidence>
<evidence type="ECO:0000256" key="28">
    <source>
        <dbReference type="ARBA" id="ARBA00081803"/>
    </source>
</evidence>
<evidence type="ECO:0000256" key="27">
    <source>
        <dbReference type="ARBA" id="ARBA00078575"/>
    </source>
</evidence>
<evidence type="ECO:0000256" key="3">
    <source>
        <dbReference type="ARBA" id="ARBA00004991"/>
    </source>
</evidence>
<evidence type="ECO:0000256" key="11">
    <source>
        <dbReference type="ARBA" id="ARBA00022832"/>
    </source>
</evidence>
<evidence type="ECO:0000256" key="12">
    <source>
        <dbReference type="ARBA" id="ARBA00022857"/>
    </source>
</evidence>
<evidence type="ECO:0000256" key="2">
    <source>
        <dbReference type="ARBA" id="ARBA00004760"/>
    </source>
</evidence>
<evidence type="ECO:0000256" key="24">
    <source>
        <dbReference type="ARBA" id="ARBA00052468"/>
    </source>
</evidence>
<reference evidence="31" key="2">
    <citation type="submission" date="2025-09" db="UniProtKB">
        <authorList>
            <consortium name="Ensembl"/>
        </authorList>
    </citation>
    <scope>IDENTIFICATION</scope>
</reference>
<dbReference type="AlphaFoldDB" id="A0A672LD99"/>
<comment type="similarity">
    <text evidence="5">Belongs to the steroid 5-alpha reductase family.</text>
</comment>
<sequence length="198" mass="22908">MSLIFQVEFLDSKTKEQLCFLDKVEPHSSVGDIKSLFHKSYPKWYPARQALRLDPKGKALRDDDVLQNLPVGTSATFLACACHSFHYIQRAIIRVSVWSDWSGFAAWLAYYINHPLYTPPCGCIKKNVTFLLPHPSKNPFTWLFYFVSCPNYTYEMGAWVGLSIITQCVPGERLPSNFVILIYILSYKNIYYLKYINI</sequence>
<dbReference type="InterPro" id="IPR001104">
    <property type="entry name" value="3-oxo-5_a-steroid_4-DH_C"/>
</dbReference>
<evidence type="ECO:0000256" key="26">
    <source>
        <dbReference type="ARBA" id="ARBA00072713"/>
    </source>
</evidence>
<evidence type="ECO:0000256" key="15">
    <source>
        <dbReference type="ARBA" id="ARBA00023002"/>
    </source>
</evidence>
<keyword evidence="9" id="KW-0812">Transmembrane</keyword>
<comment type="catalytic activity">
    <reaction evidence="20">
        <text>(2E,7Z,10Z,13Z,16Z)-docosapentaenoyl-CoA + NADPH + H(+) = (7Z,10Z,13Z,16Z)-docosatetraenoyl-CoA + NADP(+)</text>
        <dbReference type="Rhea" id="RHEA:39331"/>
        <dbReference type="ChEBI" id="CHEBI:15378"/>
        <dbReference type="ChEBI" id="CHEBI:57783"/>
        <dbReference type="ChEBI" id="CHEBI:58349"/>
        <dbReference type="ChEBI" id="CHEBI:73856"/>
        <dbReference type="ChEBI" id="CHEBI:76416"/>
    </reaction>
    <physiologicalReaction direction="left-to-right" evidence="20">
        <dbReference type="Rhea" id="RHEA:39332"/>
    </physiologicalReaction>
</comment>
<dbReference type="PANTHER" id="PTHR10556:SF59">
    <property type="entry name" value="STEROID 5-ALPHA REDUCTASE C-TERMINAL DOMAIN-CONTAINING PROTEIN"/>
    <property type="match status" value="1"/>
</dbReference>
<dbReference type="GO" id="GO:0042761">
    <property type="term" value="P:very long-chain fatty acid biosynthetic process"/>
    <property type="evidence" value="ECO:0007669"/>
    <property type="project" value="TreeGrafter"/>
</dbReference>
<dbReference type="Gene3D" id="3.10.20.90">
    <property type="entry name" value="Phosphatidylinositol 3-kinase Catalytic Subunit, Chain A, domain 1"/>
    <property type="match status" value="1"/>
</dbReference>
<dbReference type="GO" id="GO:0005789">
    <property type="term" value="C:endoplasmic reticulum membrane"/>
    <property type="evidence" value="ECO:0007669"/>
    <property type="project" value="UniProtKB-SubCell"/>
</dbReference>
<evidence type="ECO:0000256" key="21">
    <source>
        <dbReference type="ARBA" id="ARBA00050733"/>
    </source>
</evidence>
<dbReference type="InterPro" id="IPR039357">
    <property type="entry name" value="SRD5A/TECR"/>
</dbReference>